<dbReference type="PANTHER" id="PTHR37306">
    <property type="entry name" value="COLICIN V PRODUCTION PROTEIN"/>
    <property type="match status" value="1"/>
</dbReference>
<dbReference type="EMBL" id="FOHJ01000008">
    <property type="protein sequence ID" value="SET78150.1"/>
    <property type="molecule type" value="Genomic_DNA"/>
</dbReference>
<dbReference type="GO" id="GO:0016020">
    <property type="term" value="C:membrane"/>
    <property type="evidence" value="ECO:0007669"/>
    <property type="project" value="UniProtKB-SubCell"/>
</dbReference>
<name>A0A1I0H3L4_9BACI</name>
<evidence type="ECO:0000313" key="6">
    <source>
        <dbReference type="EMBL" id="SET78150.1"/>
    </source>
</evidence>
<feature type="transmembrane region" description="Helical" evidence="5">
    <location>
        <begin position="117"/>
        <end position="138"/>
    </location>
</feature>
<evidence type="ECO:0000256" key="4">
    <source>
        <dbReference type="ARBA" id="ARBA00023136"/>
    </source>
</evidence>
<dbReference type="Proteomes" id="UP000199095">
    <property type="component" value="Unassembled WGS sequence"/>
</dbReference>
<dbReference type="STRING" id="237682.SAMN05421676_10833"/>
<reference evidence="7" key="1">
    <citation type="submission" date="2016-10" db="EMBL/GenBank/DDBJ databases">
        <authorList>
            <person name="Varghese N."/>
            <person name="Submissions S."/>
        </authorList>
    </citation>
    <scope>NUCLEOTIDE SEQUENCE [LARGE SCALE GENOMIC DNA]</scope>
    <source>
        <strain evidence="7">CGMCC 1.3566</strain>
    </source>
</reference>
<evidence type="ECO:0000256" key="3">
    <source>
        <dbReference type="ARBA" id="ARBA00022989"/>
    </source>
</evidence>
<dbReference type="InterPro" id="IPR003825">
    <property type="entry name" value="Colicin-V_CvpA"/>
</dbReference>
<dbReference type="PANTHER" id="PTHR37306:SF1">
    <property type="entry name" value="COLICIN V PRODUCTION PROTEIN"/>
    <property type="match status" value="1"/>
</dbReference>
<keyword evidence="3 5" id="KW-1133">Transmembrane helix</keyword>
<comment type="subcellular location">
    <subcellularLocation>
        <location evidence="1">Membrane</location>
        <topology evidence="1">Multi-pass membrane protein</topology>
    </subcellularLocation>
</comment>
<feature type="transmembrane region" description="Helical" evidence="5">
    <location>
        <begin position="31"/>
        <end position="54"/>
    </location>
</feature>
<dbReference type="Pfam" id="PF02674">
    <property type="entry name" value="Colicin_V"/>
    <property type="match status" value="1"/>
</dbReference>
<dbReference type="RefSeq" id="WP_093135991.1">
    <property type="nucleotide sequence ID" value="NZ_FOHJ01000008.1"/>
</dbReference>
<organism evidence="6 7">
    <name type="scientific">Salinibacillus kushneri</name>
    <dbReference type="NCBI Taxonomy" id="237682"/>
    <lineage>
        <taxon>Bacteria</taxon>
        <taxon>Bacillati</taxon>
        <taxon>Bacillota</taxon>
        <taxon>Bacilli</taxon>
        <taxon>Bacillales</taxon>
        <taxon>Bacillaceae</taxon>
        <taxon>Salinibacillus</taxon>
    </lineage>
</organism>
<dbReference type="OrthoDB" id="1809613at2"/>
<keyword evidence="2 5" id="KW-0812">Transmembrane</keyword>
<sequence length="186" mass="21078">MVDIILLAMLLVGLLVGLKRGFIMQVLHLTGFIVAFIIAVLYYDNLAPILNMWIPYPDFGQEGFGAFFQNMPLETAFYNGIAFVILFFIVKIILQIIANMLDFVADLPILHSLNGLLGAILGFVETYFIMFIILYFAALIPIDFIQQYVGDSLIAQFMVEHTPLFSEQITNLWDNHISEALQNFSD</sequence>
<dbReference type="GO" id="GO:0009403">
    <property type="term" value="P:toxin biosynthetic process"/>
    <property type="evidence" value="ECO:0007669"/>
    <property type="project" value="InterPro"/>
</dbReference>
<evidence type="ECO:0000256" key="5">
    <source>
        <dbReference type="SAM" id="Phobius"/>
    </source>
</evidence>
<evidence type="ECO:0000313" key="7">
    <source>
        <dbReference type="Proteomes" id="UP000199095"/>
    </source>
</evidence>
<protein>
    <submittedName>
        <fullName evidence="6">Uncharacterized membrane protein, required for colicin V production</fullName>
    </submittedName>
</protein>
<feature type="transmembrane region" description="Helical" evidence="5">
    <location>
        <begin position="75"/>
        <end position="97"/>
    </location>
</feature>
<proteinExistence type="predicted"/>
<gene>
    <name evidence="6" type="ORF">SAMN05421676_10833</name>
</gene>
<evidence type="ECO:0000256" key="1">
    <source>
        <dbReference type="ARBA" id="ARBA00004141"/>
    </source>
</evidence>
<dbReference type="AlphaFoldDB" id="A0A1I0H3L4"/>
<keyword evidence="4 5" id="KW-0472">Membrane</keyword>
<evidence type="ECO:0000256" key="2">
    <source>
        <dbReference type="ARBA" id="ARBA00022692"/>
    </source>
</evidence>
<keyword evidence="7" id="KW-1185">Reference proteome</keyword>
<accession>A0A1I0H3L4</accession>